<proteinExistence type="predicted"/>
<dbReference type="OrthoDB" id="1525013at2"/>
<dbReference type="RefSeq" id="WP_079702963.1">
    <property type="nucleotide sequence ID" value="NZ_FUYR01000002.1"/>
</dbReference>
<accession>A0A1T5DN30</accession>
<name>A0A1T5DN30_9SPHI</name>
<evidence type="ECO:0008006" key="4">
    <source>
        <dbReference type="Google" id="ProtNLM"/>
    </source>
</evidence>
<gene>
    <name evidence="2" type="ORF">SAMN05661099_2458</name>
</gene>
<dbReference type="STRING" id="572036.SAMN05661099_2458"/>
<reference evidence="3" key="1">
    <citation type="submission" date="2017-02" db="EMBL/GenBank/DDBJ databases">
        <authorList>
            <person name="Varghese N."/>
            <person name="Submissions S."/>
        </authorList>
    </citation>
    <scope>NUCLEOTIDE SEQUENCE [LARGE SCALE GENOMIC DNA]</scope>
    <source>
        <strain evidence="3">DSM 22385</strain>
    </source>
</reference>
<evidence type="ECO:0000256" key="1">
    <source>
        <dbReference type="SAM" id="Phobius"/>
    </source>
</evidence>
<evidence type="ECO:0000313" key="2">
    <source>
        <dbReference type="EMBL" id="SKB73086.1"/>
    </source>
</evidence>
<dbReference type="AlphaFoldDB" id="A0A1T5DN30"/>
<organism evidence="2 3">
    <name type="scientific">Daejeonella lutea</name>
    <dbReference type="NCBI Taxonomy" id="572036"/>
    <lineage>
        <taxon>Bacteria</taxon>
        <taxon>Pseudomonadati</taxon>
        <taxon>Bacteroidota</taxon>
        <taxon>Sphingobacteriia</taxon>
        <taxon>Sphingobacteriales</taxon>
        <taxon>Sphingobacteriaceae</taxon>
        <taxon>Daejeonella</taxon>
    </lineage>
</organism>
<keyword evidence="1" id="KW-1133">Transmembrane helix</keyword>
<dbReference type="Pfam" id="PF10825">
    <property type="entry name" value="DUF2752"/>
    <property type="match status" value="1"/>
</dbReference>
<protein>
    <recommendedName>
        <fullName evidence="4">DUF2752 domain-containing protein</fullName>
    </recommendedName>
</protein>
<feature type="transmembrane region" description="Helical" evidence="1">
    <location>
        <begin position="7"/>
        <end position="24"/>
    </location>
</feature>
<dbReference type="InterPro" id="IPR021215">
    <property type="entry name" value="DUF2752"/>
</dbReference>
<sequence length="106" mass="12215">MLKKWPLELIIWSGAILILTISYPKTVNHFTICPIENLGFSWCPGCGLGRSISYLLHGELKLSFEHHWFGVPALCILIFRIVQLFKKFALNLMSKNSFYYGKRSAH</sequence>
<feature type="transmembrane region" description="Helical" evidence="1">
    <location>
        <begin position="66"/>
        <end position="85"/>
    </location>
</feature>
<dbReference type="EMBL" id="FUYR01000002">
    <property type="protein sequence ID" value="SKB73086.1"/>
    <property type="molecule type" value="Genomic_DNA"/>
</dbReference>
<keyword evidence="3" id="KW-1185">Reference proteome</keyword>
<keyword evidence="1" id="KW-0812">Transmembrane</keyword>
<keyword evidence="1" id="KW-0472">Membrane</keyword>
<evidence type="ECO:0000313" key="3">
    <source>
        <dbReference type="Proteomes" id="UP000189981"/>
    </source>
</evidence>
<dbReference type="Proteomes" id="UP000189981">
    <property type="component" value="Unassembled WGS sequence"/>
</dbReference>